<dbReference type="EMBL" id="CP032229">
    <property type="protein sequence ID" value="QBJ92227.1"/>
    <property type="molecule type" value="Genomic_DNA"/>
</dbReference>
<evidence type="ECO:0000256" key="1">
    <source>
        <dbReference type="SAM" id="Phobius"/>
    </source>
</evidence>
<organism evidence="2 3">
    <name type="scientific">Streptomyces seoulensis</name>
    <dbReference type="NCBI Taxonomy" id="73044"/>
    <lineage>
        <taxon>Bacteria</taxon>
        <taxon>Bacillati</taxon>
        <taxon>Actinomycetota</taxon>
        <taxon>Actinomycetes</taxon>
        <taxon>Kitasatosporales</taxon>
        <taxon>Streptomycetaceae</taxon>
        <taxon>Streptomyces</taxon>
    </lineage>
</organism>
<keyword evidence="1" id="KW-0812">Transmembrane</keyword>
<dbReference type="KEGG" id="sseo:D0Z67_19310"/>
<evidence type="ECO:0000313" key="2">
    <source>
        <dbReference type="EMBL" id="QBJ92227.1"/>
    </source>
</evidence>
<accession>A0A4P6TZ18</accession>
<dbReference type="AlphaFoldDB" id="A0A4P6TZ18"/>
<gene>
    <name evidence="2" type="ORF">D0Z67_19310</name>
</gene>
<keyword evidence="1" id="KW-1133">Transmembrane helix</keyword>
<dbReference type="Proteomes" id="UP000292547">
    <property type="component" value="Chromosome"/>
</dbReference>
<evidence type="ECO:0000313" key="3">
    <source>
        <dbReference type="Proteomes" id="UP000292547"/>
    </source>
</evidence>
<keyword evidence="3" id="KW-1185">Reference proteome</keyword>
<reference evidence="2 3" key="1">
    <citation type="submission" date="2018-08" db="EMBL/GenBank/DDBJ databases">
        <title>The complete genome sequence of Streptomyces seoulensis, a pioneer strain for nickel superoxide dismutase discovery.</title>
        <authorList>
            <person name="Shin J."/>
            <person name="Lee J.-S."/>
            <person name="Lee E.-J."/>
            <person name="Youn H.-D."/>
        </authorList>
    </citation>
    <scope>NUCLEOTIDE SEQUENCE [LARGE SCALE GENOMIC DNA]</scope>
    <source>
        <strain evidence="2 3">KCTC 9819</strain>
    </source>
</reference>
<sequence length="174" mass="18931">MGGFAVDGEGASVVISVAAVVISVLSLYVARLKDRRDALLKLHESLITPELQHGRRAVFLMQERGVGVEELSGEEYAVINRALAAFDVVGLYCHKGYVNEKDVLELWAVPLVRLKYAGAVFLAYRDGQTAGLPIWPRFRSLADRAEAYLRARGVDVAPLTGPVPGVPESRTEPS</sequence>
<feature type="transmembrane region" description="Helical" evidence="1">
    <location>
        <begin position="12"/>
        <end position="30"/>
    </location>
</feature>
<evidence type="ECO:0008006" key="4">
    <source>
        <dbReference type="Google" id="ProtNLM"/>
    </source>
</evidence>
<name>A0A4P6TZ18_STRSO</name>
<protein>
    <recommendedName>
        <fullName evidence="4">DUF4760 domain-containing protein</fullName>
    </recommendedName>
</protein>
<proteinExistence type="predicted"/>
<keyword evidence="1" id="KW-0472">Membrane</keyword>